<keyword evidence="3" id="KW-1185">Reference proteome</keyword>
<sequence length="95" mass="10721">MDIITIIHVTLAVTATISGAIVMSRNKGDIFHTQLGKLFVASIVLVNITEFAFLPKYGFSIFQPLALWNLVWVLCGYYYAAKKPNKNWLITIFIL</sequence>
<dbReference type="Proteomes" id="UP000198862">
    <property type="component" value="Unassembled WGS sequence"/>
</dbReference>
<dbReference type="RefSeq" id="WP_091981260.1">
    <property type="nucleotide sequence ID" value="NZ_FOLO01000006.1"/>
</dbReference>
<feature type="transmembrane region" description="Helical" evidence="1">
    <location>
        <begin position="6"/>
        <end position="23"/>
    </location>
</feature>
<organism evidence="2 3">
    <name type="scientific">Pseudoalteromonas denitrificans DSM 6059</name>
    <dbReference type="NCBI Taxonomy" id="1123010"/>
    <lineage>
        <taxon>Bacteria</taxon>
        <taxon>Pseudomonadati</taxon>
        <taxon>Pseudomonadota</taxon>
        <taxon>Gammaproteobacteria</taxon>
        <taxon>Alteromonadales</taxon>
        <taxon>Pseudoalteromonadaceae</taxon>
        <taxon>Pseudoalteromonas</taxon>
    </lineage>
</organism>
<dbReference type="EMBL" id="FOLO01000006">
    <property type="protein sequence ID" value="SFC20241.1"/>
    <property type="molecule type" value="Genomic_DNA"/>
</dbReference>
<dbReference type="AlphaFoldDB" id="A0A1I1H8S7"/>
<keyword evidence="1" id="KW-0472">Membrane</keyword>
<reference evidence="2 3" key="1">
    <citation type="submission" date="2016-10" db="EMBL/GenBank/DDBJ databases">
        <authorList>
            <person name="de Groot N.N."/>
        </authorList>
    </citation>
    <scope>NUCLEOTIDE SEQUENCE [LARGE SCALE GENOMIC DNA]</scope>
    <source>
        <strain evidence="2 3">DSM 6059</strain>
    </source>
</reference>
<accession>A0A1I1H8S7</accession>
<evidence type="ECO:0000313" key="2">
    <source>
        <dbReference type="EMBL" id="SFC20241.1"/>
    </source>
</evidence>
<dbReference type="OrthoDB" id="6385003at2"/>
<gene>
    <name evidence="2" type="ORF">SAMN02745724_01106</name>
</gene>
<keyword evidence="1" id="KW-0812">Transmembrane</keyword>
<name>A0A1I1H8S7_9GAMM</name>
<evidence type="ECO:0000313" key="3">
    <source>
        <dbReference type="Proteomes" id="UP000198862"/>
    </source>
</evidence>
<evidence type="ECO:0000256" key="1">
    <source>
        <dbReference type="SAM" id="Phobius"/>
    </source>
</evidence>
<evidence type="ECO:0008006" key="4">
    <source>
        <dbReference type="Google" id="ProtNLM"/>
    </source>
</evidence>
<proteinExistence type="predicted"/>
<feature type="transmembrane region" description="Helical" evidence="1">
    <location>
        <begin position="61"/>
        <end position="80"/>
    </location>
</feature>
<dbReference type="STRING" id="1123010.SAMN02745724_01106"/>
<keyword evidence="1" id="KW-1133">Transmembrane helix</keyword>
<feature type="transmembrane region" description="Helical" evidence="1">
    <location>
        <begin position="35"/>
        <end position="55"/>
    </location>
</feature>
<protein>
    <recommendedName>
        <fullName evidence="4">DUF2306 domain-containing protein</fullName>
    </recommendedName>
</protein>